<dbReference type="RefSeq" id="XP_003063731.1">
    <property type="nucleotide sequence ID" value="XM_003063685.1"/>
</dbReference>
<keyword evidence="2" id="KW-0472">Membrane</keyword>
<dbReference type="EMBL" id="GG663749">
    <property type="protein sequence ID" value="EEH52104.1"/>
    <property type="molecule type" value="Genomic_DNA"/>
</dbReference>
<sequence length="252" mass="26085">MSTGRVLFGAAVVAAAVRAPGWLVAARAARKRTRTQHRGGVGGAKTAGVVGGGSPHHTLKSHPLHPGSRDAGVSGARGRVEEVASGARAGMFFSLSALAVKIGFTLRANRGSTTYLVVGLGLLPASLSAHTSLSIPDVDAFERQLTPLNSTPTSLCMERPLAASGALTARGLICQTKGLKDGNSVVVCTCGNVAQMITSVVLGVLVLGERLPLSTWARFRGWALSWTLVLVGVVVIRRVRIHTGSHTTASAW</sequence>
<keyword evidence="2" id="KW-0812">Transmembrane</keyword>
<protein>
    <submittedName>
        <fullName evidence="3">Predicted protein</fullName>
    </submittedName>
</protein>
<evidence type="ECO:0000313" key="3">
    <source>
        <dbReference type="EMBL" id="EEH52104.1"/>
    </source>
</evidence>
<dbReference type="AlphaFoldDB" id="C1N7G3"/>
<accession>C1N7G3</accession>
<evidence type="ECO:0000256" key="2">
    <source>
        <dbReference type="SAM" id="Phobius"/>
    </source>
</evidence>
<organism evidence="4">
    <name type="scientific">Micromonas pusilla (strain CCMP1545)</name>
    <name type="common">Picoplanktonic green alga</name>
    <dbReference type="NCBI Taxonomy" id="564608"/>
    <lineage>
        <taxon>Eukaryota</taxon>
        <taxon>Viridiplantae</taxon>
        <taxon>Chlorophyta</taxon>
        <taxon>Mamiellophyceae</taxon>
        <taxon>Mamiellales</taxon>
        <taxon>Mamiellaceae</taxon>
        <taxon>Micromonas</taxon>
    </lineage>
</organism>
<dbReference type="Proteomes" id="UP000001876">
    <property type="component" value="Unassembled WGS sequence"/>
</dbReference>
<dbReference type="OrthoDB" id="1911792at2759"/>
<feature type="transmembrane region" description="Helical" evidence="2">
    <location>
        <begin position="219"/>
        <end position="236"/>
    </location>
</feature>
<feature type="compositionally biased region" description="Gly residues" evidence="1">
    <location>
        <begin position="39"/>
        <end position="54"/>
    </location>
</feature>
<dbReference type="KEGG" id="mpp:MICPUCDRAFT_53683"/>
<feature type="transmembrane region" description="Helical" evidence="2">
    <location>
        <begin position="185"/>
        <end position="207"/>
    </location>
</feature>
<keyword evidence="2" id="KW-1133">Transmembrane helix</keyword>
<keyword evidence="4" id="KW-1185">Reference proteome</keyword>
<gene>
    <name evidence="3" type="ORF">MICPUCDRAFT_53683</name>
</gene>
<feature type="region of interest" description="Disordered" evidence="1">
    <location>
        <begin position="34"/>
        <end position="74"/>
    </location>
</feature>
<name>C1N7G3_MICPC</name>
<evidence type="ECO:0000256" key="1">
    <source>
        <dbReference type="SAM" id="MobiDB-lite"/>
    </source>
</evidence>
<reference evidence="3 4" key="1">
    <citation type="journal article" date="2009" name="Science">
        <title>Green evolution and dynamic adaptations revealed by genomes of the marine picoeukaryotes Micromonas.</title>
        <authorList>
            <person name="Worden A.Z."/>
            <person name="Lee J.H."/>
            <person name="Mock T."/>
            <person name="Rouze P."/>
            <person name="Simmons M.P."/>
            <person name="Aerts A.L."/>
            <person name="Allen A.E."/>
            <person name="Cuvelier M.L."/>
            <person name="Derelle E."/>
            <person name="Everett M.V."/>
            <person name="Foulon E."/>
            <person name="Grimwood J."/>
            <person name="Gundlach H."/>
            <person name="Henrissat B."/>
            <person name="Napoli C."/>
            <person name="McDonald S.M."/>
            <person name="Parker M.S."/>
            <person name="Rombauts S."/>
            <person name="Salamov A."/>
            <person name="Von Dassow P."/>
            <person name="Badger J.H."/>
            <person name="Coutinho P.M."/>
            <person name="Demir E."/>
            <person name="Dubchak I."/>
            <person name="Gentemann C."/>
            <person name="Eikrem W."/>
            <person name="Gready J.E."/>
            <person name="John U."/>
            <person name="Lanier W."/>
            <person name="Lindquist E.A."/>
            <person name="Lucas S."/>
            <person name="Mayer K.F."/>
            <person name="Moreau H."/>
            <person name="Not F."/>
            <person name="Otillar R."/>
            <person name="Panaud O."/>
            <person name="Pangilinan J."/>
            <person name="Paulsen I."/>
            <person name="Piegu B."/>
            <person name="Poliakov A."/>
            <person name="Robbens S."/>
            <person name="Schmutz J."/>
            <person name="Toulza E."/>
            <person name="Wyss T."/>
            <person name="Zelensky A."/>
            <person name="Zhou K."/>
            <person name="Armbrust E.V."/>
            <person name="Bhattacharya D."/>
            <person name="Goodenough U.W."/>
            <person name="Van de Peer Y."/>
            <person name="Grigoriev I.V."/>
        </authorList>
    </citation>
    <scope>NUCLEOTIDE SEQUENCE [LARGE SCALE GENOMIC DNA]</scope>
    <source>
        <strain evidence="3 4">CCMP1545</strain>
    </source>
</reference>
<proteinExistence type="predicted"/>
<dbReference type="GeneID" id="9689172"/>
<feature type="transmembrane region" description="Helical" evidence="2">
    <location>
        <begin position="6"/>
        <end position="25"/>
    </location>
</feature>
<evidence type="ECO:0000313" key="4">
    <source>
        <dbReference type="Proteomes" id="UP000001876"/>
    </source>
</evidence>